<accession>A0A7W6GSU0</accession>
<comment type="caution">
    <text evidence="4">The sequence shown here is derived from an EMBL/GenBank/DDBJ whole genome shotgun (WGS) entry which is preliminary data.</text>
</comment>
<evidence type="ECO:0000256" key="1">
    <source>
        <dbReference type="ARBA" id="ARBA00008231"/>
    </source>
</evidence>
<evidence type="ECO:0000256" key="3">
    <source>
        <dbReference type="ARBA" id="ARBA00023186"/>
    </source>
</evidence>
<reference evidence="4 5" key="1">
    <citation type="submission" date="2020-08" db="EMBL/GenBank/DDBJ databases">
        <title>Genomic Encyclopedia of Type Strains, Phase IV (KMG-IV): sequencing the most valuable type-strain genomes for metagenomic binning, comparative biology and taxonomic classification.</title>
        <authorList>
            <person name="Goeker M."/>
        </authorList>
    </citation>
    <scope>NUCLEOTIDE SEQUENCE [LARGE SCALE GENOMIC DNA]</scope>
    <source>
        <strain evidence="4 5">DSM 102235</strain>
    </source>
</reference>
<keyword evidence="3" id="KW-0143">Chaperone</keyword>
<dbReference type="PANTHER" id="PTHR21013">
    <property type="entry name" value="ATP SYNTHASE MITOCHONDRIAL F1 COMPLEX ASSEMBLY FACTOR 2/ATP12 PROTEIN, MITOCHONDRIAL PRECURSOR"/>
    <property type="match status" value="1"/>
</dbReference>
<dbReference type="RefSeq" id="WP_183966714.1">
    <property type="nucleotide sequence ID" value="NZ_BAABBZ010000002.1"/>
</dbReference>
<comment type="similarity">
    <text evidence="1">Belongs to the ATP12 family.</text>
</comment>
<dbReference type="EMBL" id="JACIEJ010000006">
    <property type="protein sequence ID" value="MBB3986375.1"/>
    <property type="molecule type" value="Genomic_DNA"/>
</dbReference>
<dbReference type="Pfam" id="PF07542">
    <property type="entry name" value="ATP12"/>
    <property type="match status" value="1"/>
</dbReference>
<dbReference type="InterPro" id="IPR011419">
    <property type="entry name" value="ATP12_ATP_synth-F1-assembly"/>
</dbReference>
<dbReference type="PANTHER" id="PTHR21013:SF10">
    <property type="entry name" value="ATP SYNTHASE MITOCHONDRIAL F1 COMPLEX ASSEMBLY FACTOR 2"/>
    <property type="match status" value="1"/>
</dbReference>
<gene>
    <name evidence="4" type="ORF">GGQ68_002714</name>
</gene>
<dbReference type="Gene3D" id="3.30.2180.10">
    <property type="entry name" value="ATP12-like"/>
    <property type="match status" value="1"/>
</dbReference>
<organism evidence="4 5">
    <name type="scientific">Sagittula marina</name>
    <dbReference type="NCBI Taxonomy" id="943940"/>
    <lineage>
        <taxon>Bacteria</taxon>
        <taxon>Pseudomonadati</taxon>
        <taxon>Pseudomonadota</taxon>
        <taxon>Alphaproteobacteria</taxon>
        <taxon>Rhodobacterales</taxon>
        <taxon>Roseobacteraceae</taxon>
        <taxon>Sagittula</taxon>
    </lineage>
</organism>
<proteinExistence type="inferred from homology"/>
<dbReference type="Gene3D" id="1.10.3580.10">
    <property type="entry name" value="ATP12 ATPase"/>
    <property type="match status" value="1"/>
</dbReference>
<name>A0A7W6GSU0_9RHOB</name>
<evidence type="ECO:0000256" key="2">
    <source>
        <dbReference type="ARBA" id="ARBA00022946"/>
    </source>
</evidence>
<dbReference type="Proteomes" id="UP000541426">
    <property type="component" value="Unassembled WGS sequence"/>
</dbReference>
<evidence type="ECO:0000313" key="4">
    <source>
        <dbReference type="EMBL" id="MBB3986375.1"/>
    </source>
</evidence>
<keyword evidence="2" id="KW-0809">Transit peptide</keyword>
<sequence>MSEWALKRFWKDATVEPVEDGYAIKLDGRGVKTPAKTPLVVPTTGLAEAIADEWRAQEDKVNPALMPFTRTSNSALDKVATQHAEVAEMLAAYGDSDLLCYRADRPAELVARQNAEWDPLLEWAAEAFDARLTAQPGVMYQAQDKAALDRLSQHVHGQSAFELAAFHDLVAMSGSLVLALAVVHGARDPETAWTLSRLDETWNEEQWGVDEDAAATAAIKRGEFLHAARYHALATGA</sequence>
<dbReference type="AlphaFoldDB" id="A0A7W6GSU0"/>
<dbReference type="GO" id="GO:0043461">
    <property type="term" value="P:proton-transporting ATP synthase complex assembly"/>
    <property type="evidence" value="ECO:0007669"/>
    <property type="project" value="InterPro"/>
</dbReference>
<dbReference type="SUPFAM" id="SSF160909">
    <property type="entry name" value="ATP12-like"/>
    <property type="match status" value="1"/>
</dbReference>
<dbReference type="InterPro" id="IPR042272">
    <property type="entry name" value="ATP12_ATP_synth-F1-assembly_N"/>
</dbReference>
<protein>
    <submittedName>
        <fullName evidence="4">Chaperone required for assembly of F1-ATPase</fullName>
    </submittedName>
</protein>
<dbReference type="InterPro" id="IPR023335">
    <property type="entry name" value="ATP12_ortho_dom_sf"/>
</dbReference>
<keyword evidence="5" id="KW-1185">Reference proteome</keyword>
<evidence type="ECO:0000313" key="5">
    <source>
        <dbReference type="Proteomes" id="UP000541426"/>
    </source>
</evidence>